<proteinExistence type="predicted"/>
<dbReference type="AlphaFoldDB" id="A0A9N9F2Y1"/>
<accession>A0A9N9F2Y1</accession>
<evidence type="ECO:0000313" key="6">
    <source>
        <dbReference type="Proteomes" id="UP000789706"/>
    </source>
</evidence>
<sequence>MESTNGEKDTEDSIVIDLTQSIETPLLDSIQIVNIDVNLVNDIYDLTTTSSPNPSTEVIVIDDDTPNSSPLHQRHHIESRIIIPRSQPATIASCGHIVCRVCGNRFLARKKITCPSCHTRTKSSSMKEKVAYNTDSNVVNKFSDTSSPGGMSTRR</sequence>
<reference evidence="5" key="1">
    <citation type="submission" date="2021-06" db="EMBL/GenBank/DDBJ databases">
        <authorList>
            <person name="Kallberg Y."/>
            <person name="Tangrot J."/>
            <person name="Rosling A."/>
        </authorList>
    </citation>
    <scope>NUCLEOTIDE SEQUENCE</scope>
    <source>
        <strain evidence="5">AZ414A</strain>
    </source>
</reference>
<comment type="caution">
    <text evidence="5">The sequence shown here is derived from an EMBL/GenBank/DDBJ whole genome shotgun (WGS) entry which is preliminary data.</text>
</comment>
<evidence type="ECO:0000256" key="3">
    <source>
        <dbReference type="ARBA" id="ARBA00022833"/>
    </source>
</evidence>
<dbReference type="SUPFAM" id="SSF57850">
    <property type="entry name" value="RING/U-box"/>
    <property type="match status" value="1"/>
</dbReference>
<evidence type="ECO:0000256" key="2">
    <source>
        <dbReference type="ARBA" id="ARBA00022771"/>
    </source>
</evidence>
<dbReference type="InterPro" id="IPR013083">
    <property type="entry name" value="Znf_RING/FYVE/PHD"/>
</dbReference>
<dbReference type="Gene3D" id="3.30.40.10">
    <property type="entry name" value="Zinc/RING finger domain, C3HC4 (zinc finger)"/>
    <property type="match status" value="1"/>
</dbReference>
<evidence type="ECO:0000256" key="1">
    <source>
        <dbReference type="ARBA" id="ARBA00022723"/>
    </source>
</evidence>
<dbReference type="GO" id="GO:0008270">
    <property type="term" value="F:zinc ion binding"/>
    <property type="evidence" value="ECO:0007669"/>
    <property type="project" value="UniProtKB-KW"/>
</dbReference>
<dbReference type="Proteomes" id="UP000789706">
    <property type="component" value="Unassembled WGS sequence"/>
</dbReference>
<keyword evidence="1" id="KW-0479">Metal-binding</keyword>
<dbReference type="EMBL" id="CAJVPK010000411">
    <property type="protein sequence ID" value="CAG8506764.1"/>
    <property type="molecule type" value="Genomic_DNA"/>
</dbReference>
<feature type="domain" description="Zinc finger C3HC4 RING-type" evidence="4">
    <location>
        <begin position="87"/>
        <end position="117"/>
    </location>
</feature>
<evidence type="ECO:0000259" key="4">
    <source>
        <dbReference type="Pfam" id="PF00097"/>
    </source>
</evidence>
<organism evidence="5 6">
    <name type="scientific">Diversispora eburnea</name>
    <dbReference type="NCBI Taxonomy" id="1213867"/>
    <lineage>
        <taxon>Eukaryota</taxon>
        <taxon>Fungi</taxon>
        <taxon>Fungi incertae sedis</taxon>
        <taxon>Mucoromycota</taxon>
        <taxon>Glomeromycotina</taxon>
        <taxon>Glomeromycetes</taxon>
        <taxon>Diversisporales</taxon>
        <taxon>Diversisporaceae</taxon>
        <taxon>Diversispora</taxon>
    </lineage>
</organism>
<gene>
    <name evidence="5" type="ORF">DEBURN_LOCUS4965</name>
</gene>
<name>A0A9N9F2Y1_9GLOM</name>
<keyword evidence="3" id="KW-0862">Zinc</keyword>
<evidence type="ECO:0000313" key="5">
    <source>
        <dbReference type="EMBL" id="CAG8506764.1"/>
    </source>
</evidence>
<dbReference type="CDD" id="cd16449">
    <property type="entry name" value="RING-HC"/>
    <property type="match status" value="1"/>
</dbReference>
<keyword evidence="2" id="KW-0863">Zinc-finger</keyword>
<dbReference type="Pfam" id="PF00097">
    <property type="entry name" value="zf-C3HC4"/>
    <property type="match status" value="1"/>
</dbReference>
<dbReference type="OrthoDB" id="2398441at2759"/>
<protein>
    <submittedName>
        <fullName evidence="5">4091_t:CDS:1</fullName>
    </submittedName>
</protein>
<keyword evidence="6" id="KW-1185">Reference proteome</keyword>
<dbReference type="InterPro" id="IPR018957">
    <property type="entry name" value="Znf_C3HC4_RING-type"/>
</dbReference>